<protein>
    <submittedName>
        <fullName evidence="4">Jerky</fullName>
    </submittedName>
</protein>
<dbReference type="OrthoDB" id="6436938at2759"/>
<dbReference type="Gene3D" id="1.10.10.60">
    <property type="entry name" value="Homeodomain-like"/>
    <property type="match status" value="1"/>
</dbReference>
<name>A0A4Y2B1T4_ARAVE</name>
<evidence type="ECO:0000313" key="5">
    <source>
        <dbReference type="Proteomes" id="UP000499080"/>
    </source>
</evidence>
<dbReference type="SUPFAM" id="SSF46689">
    <property type="entry name" value="Homeodomain-like"/>
    <property type="match status" value="1"/>
</dbReference>
<evidence type="ECO:0000259" key="3">
    <source>
        <dbReference type="PROSITE" id="PS51253"/>
    </source>
</evidence>
<accession>A0A4Y2B1T4</accession>
<dbReference type="InterPro" id="IPR050863">
    <property type="entry name" value="CenT-Element_Derived"/>
</dbReference>
<feature type="domain" description="HTH CENPB-type" evidence="3">
    <location>
        <begin position="3"/>
        <end position="75"/>
    </location>
</feature>
<keyword evidence="5" id="KW-1185">Reference proteome</keyword>
<evidence type="ECO:0000256" key="1">
    <source>
        <dbReference type="ARBA" id="ARBA00004123"/>
    </source>
</evidence>
<evidence type="ECO:0000256" key="2">
    <source>
        <dbReference type="ARBA" id="ARBA00023125"/>
    </source>
</evidence>
<dbReference type="PANTHER" id="PTHR19303">
    <property type="entry name" value="TRANSPOSON"/>
    <property type="match status" value="1"/>
</dbReference>
<dbReference type="EMBL" id="BGPR01000047">
    <property type="protein sequence ID" value="GBL86281.1"/>
    <property type="molecule type" value="Genomic_DNA"/>
</dbReference>
<dbReference type="InterPro" id="IPR009057">
    <property type="entry name" value="Homeodomain-like_sf"/>
</dbReference>
<evidence type="ECO:0000313" key="4">
    <source>
        <dbReference type="EMBL" id="GBL86281.1"/>
    </source>
</evidence>
<comment type="caution">
    <text evidence="4">The sequence shown here is derived from an EMBL/GenBank/DDBJ whole genome shotgun (WGS) entry which is preliminary data.</text>
</comment>
<dbReference type="InterPro" id="IPR004875">
    <property type="entry name" value="DDE_SF_endonuclease_dom"/>
</dbReference>
<dbReference type="SMART" id="SM00674">
    <property type="entry name" value="CENPB"/>
    <property type="match status" value="1"/>
</dbReference>
<dbReference type="AlphaFoldDB" id="A0A4Y2B1T4"/>
<keyword evidence="2" id="KW-0238">DNA-binding</keyword>
<proteinExistence type="predicted"/>
<reference evidence="4 5" key="1">
    <citation type="journal article" date="2019" name="Sci. Rep.">
        <title>Orb-weaving spider Araneus ventricosus genome elucidates the spidroin gene catalogue.</title>
        <authorList>
            <person name="Kono N."/>
            <person name="Nakamura H."/>
            <person name="Ohtoshi R."/>
            <person name="Moran D.A.P."/>
            <person name="Shinohara A."/>
            <person name="Yoshida Y."/>
            <person name="Fujiwara M."/>
            <person name="Mori M."/>
            <person name="Tomita M."/>
            <person name="Arakawa K."/>
        </authorList>
    </citation>
    <scope>NUCLEOTIDE SEQUENCE [LARGE SCALE GENOMIC DNA]</scope>
</reference>
<dbReference type="Pfam" id="PF03184">
    <property type="entry name" value="DDE_1"/>
    <property type="match status" value="1"/>
</dbReference>
<dbReference type="InterPro" id="IPR006600">
    <property type="entry name" value="HTH_CenpB_DNA-bd_dom"/>
</dbReference>
<dbReference type="GO" id="GO:0005634">
    <property type="term" value="C:nucleus"/>
    <property type="evidence" value="ECO:0007669"/>
    <property type="project" value="UniProtKB-SubCell"/>
</dbReference>
<dbReference type="Pfam" id="PF03221">
    <property type="entry name" value="HTH_Tnp_Tc5"/>
    <property type="match status" value="1"/>
</dbReference>
<organism evidence="4 5">
    <name type="scientific">Araneus ventricosus</name>
    <name type="common">Orbweaver spider</name>
    <name type="synonym">Epeira ventricosa</name>
    <dbReference type="NCBI Taxonomy" id="182803"/>
    <lineage>
        <taxon>Eukaryota</taxon>
        <taxon>Metazoa</taxon>
        <taxon>Ecdysozoa</taxon>
        <taxon>Arthropoda</taxon>
        <taxon>Chelicerata</taxon>
        <taxon>Arachnida</taxon>
        <taxon>Araneae</taxon>
        <taxon>Araneomorphae</taxon>
        <taxon>Entelegynae</taxon>
        <taxon>Araneoidea</taxon>
        <taxon>Araneidae</taxon>
        <taxon>Araneus</taxon>
    </lineage>
</organism>
<dbReference type="GO" id="GO:0003677">
    <property type="term" value="F:DNA binding"/>
    <property type="evidence" value="ECO:0007669"/>
    <property type="project" value="UniProtKB-KW"/>
</dbReference>
<sequence>MGERNIIRHSKTGYHDQVMIKWVRQRRSEGVPLSGPLLMEQAKIFDRSMNLTADTSYKTGWLTKFKIRHGMRQLKICGDRESADAEASEDFANEFLSLIEAEKLSPEQIYNAEETGLFWRYVPRTTLATAGEKDPKIILYNCTAHLSPEISVKDNVPVLFFPPNCTYLIQSMDMGILRVLKCRYKSEFLKEMLSFLNAEEKLQNFLNVKTSKI</sequence>
<dbReference type="PANTHER" id="PTHR19303:SF16">
    <property type="entry name" value="JERKY PROTEIN HOMOLOG-LIKE"/>
    <property type="match status" value="1"/>
</dbReference>
<dbReference type="Proteomes" id="UP000499080">
    <property type="component" value="Unassembled WGS sequence"/>
</dbReference>
<gene>
    <name evidence="4" type="primary">JRK_73</name>
    <name evidence="4" type="ORF">AVEN_132005_1</name>
</gene>
<comment type="subcellular location">
    <subcellularLocation>
        <location evidence="1">Nucleus</location>
    </subcellularLocation>
</comment>
<dbReference type="PROSITE" id="PS51253">
    <property type="entry name" value="HTH_CENPB"/>
    <property type="match status" value="1"/>
</dbReference>